<evidence type="ECO:0000256" key="1">
    <source>
        <dbReference type="SAM" id="SignalP"/>
    </source>
</evidence>
<comment type="caution">
    <text evidence="2">The sequence shown here is derived from an EMBL/GenBank/DDBJ whole genome shotgun (WGS) entry which is preliminary data.</text>
</comment>
<reference evidence="2 3" key="1">
    <citation type="submission" date="2015-12" db="EMBL/GenBank/DDBJ databases">
        <title>The genome of Folsomia candida.</title>
        <authorList>
            <person name="Faddeeva A."/>
            <person name="Derks M.F."/>
            <person name="Anvar Y."/>
            <person name="Smit S."/>
            <person name="Van Straalen N."/>
            <person name="Roelofs D."/>
        </authorList>
    </citation>
    <scope>NUCLEOTIDE SEQUENCE [LARGE SCALE GENOMIC DNA]</scope>
    <source>
        <strain evidence="2 3">VU population</strain>
        <tissue evidence="2">Whole body</tissue>
    </source>
</reference>
<organism evidence="2 3">
    <name type="scientific">Folsomia candida</name>
    <name type="common">Springtail</name>
    <dbReference type="NCBI Taxonomy" id="158441"/>
    <lineage>
        <taxon>Eukaryota</taxon>
        <taxon>Metazoa</taxon>
        <taxon>Ecdysozoa</taxon>
        <taxon>Arthropoda</taxon>
        <taxon>Hexapoda</taxon>
        <taxon>Collembola</taxon>
        <taxon>Entomobryomorpha</taxon>
        <taxon>Isotomoidea</taxon>
        <taxon>Isotomidae</taxon>
        <taxon>Proisotominae</taxon>
        <taxon>Folsomia</taxon>
    </lineage>
</organism>
<accession>A0A226CY07</accession>
<evidence type="ECO:0000313" key="3">
    <source>
        <dbReference type="Proteomes" id="UP000198287"/>
    </source>
</evidence>
<dbReference type="Proteomes" id="UP000198287">
    <property type="component" value="Unassembled WGS sequence"/>
</dbReference>
<dbReference type="AlphaFoldDB" id="A0A226CY07"/>
<dbReference type="EMBL" id="LNIX01000054">
    <property type="protein sequence ID" value="OXA37670.1"/>
    <property type="molecule type" value="Genomic_DNA"/>
</dbReference>
<keyword evidence="1" id="KW-0732">Signal</keyword>
<feature type="chain" id="PRO_5012330225" evidence="1">
    <location>
        <begin position="31"/>
        <end position="183"/>
    </location>
</feature>
<sequence>MKSFSFPSSSMSFLLLLWGTLLFVNNLSVAVSSTDGNINNNNFVGLGPSDKLWKSPSPVNTPFANGKSDKEDGNAMENEIVKLLPEENQPVVNLVEPDYFDDEIDIDYEDICQAGFWWHLRGHRCVPVKCLGGNKLRDPATGECIRKSRRKFNKSPRNYFSRMSSHRRFVPNLKQFGGRIFRK</sequence>
<evidence type="ECO:0000313" key="2">
    <source>
        <dbReference type="EMBL" id="OXA37670.1"/>
    </source>
</evidence>
<gene>
    <name evidence="2" type="ORF">Fcan01_27569</name>
</gene>
<protein>
    <submittedName>
        <fullName evidence="2">Uncharacterized protein</fullName>
    </submittedName>
</protein>
<proteinExistence type="predicted"/>
<feature type="signal peptide" evidence="1">
    <location>
        <begin position="1"/>
        <end position="30"/>
    </location>
</feature>
<keyword evidence="3" id="KW-1185">Reference proteome</keyword>
<name>A0A226CY07_FOLCA</name>